<proteinExistence type="predicted"/>
<dbReference type="Proteomes" id="UP000273405">
    <property type="component" value="Unassembled WGS sequence"/>
</dbReference>
<keyword evidence="4" id="KW-1185">Reference proteome</keyword>
<evidence type="ECO:0000313" key="4">
    <source>
        <dbReference type="Proteomes" id="UP000273405"/>
    </source>
</evidence>
<name>A0A3A8NVR2_9BACT</name>
<dbReference type="InterPro" id="IPR011754">
    <property type="entry name" value="Mxa_paralog_2268"/>
</dbReference>
<protein>
    <submittedName>
        <fullName evidence="3">DUF2381 family protein</fullName>
    </submittedName>
</protein>
<reference evidence="4" key="1">
    <citation type="submission" date="2018-09" db="EMBL/GenBank/DDBJ databases">
        <authorList>
            <person name="Livingstone P.G."/>
            <person name="Whitworth D.E."/>
        </authorList>
    </citation>
    <scope>NUCLEOTIDE SEQUENCE [LARGE SCALE GENOMIC DNA]</scope>
    <source>
        <strain evidence="4">CA040B</strain>
    </source>
</reference>
<dbReference type="Pfam" id="PF09544">
    <property type="entry name" value="DUF2381"/>
    <property type="match status" value="1"/>
</dbReference>
<evidence type="ECO:0000256" key="2">
    <source>
        <dbReference type="SAM" id="SignalP"/>
    </source>
</evidence>
<feature type="coiled-coil region" evidence="1">
    <location>
        <begin position="135"/>
        <end position="169"/>
    </location>
</feature>
<feature type="chain" id="PRO_5017349171" evidence="2">
    <location>
        <begin position="26"/>
        <end position="305"/>
    </location>
</feature>
<evidence type="ECO:0000313" key="3">
    <source>
        <dbReference type="EMBL" id="RKH46301.1"/>
    </source>
</evidence>
<dbReference type="EMBL" id="RAWG01000024">
    <property type="protein sequence ID" value="RKH46301.1"/>
    <property type="molecule type" value="Genomic_DNA"/>
</dbReference>
<feature type="signal peptide" evidence="2">
    <location>
        <begin position="1"/>
        <end position="25"/>
    </location>
</feature>
<gene>
    <name evidence="3" type="ORF">D7X12_05795</name>
</gene>
<dbReference type="NCBIfam" id="TIGR02268">
    <property type="entry name" value="Myxococcus xanthus paralogous family TIGR02268"/>
    <property type="match status" value="1"/>
</dbReference>
<comment type="caution">
    <text evidence="3">The sequence shown here is derived from an EMBL/GenBank/DDBJ whole genome shotgun (WGS) entry which is preliminary data.</text>
</comment>
<keyword evidence="2" id="KW-0732">Signal</keyword>
<dbReference type="RefSeq" id="WP_120624261.1">
    <property type="nucleotide sequence ID" value="NZ_RAWG01000024.1"/>
</dbReference>
<sequence length="305" mass="33434">MTLFPRPSLKVALLVAHAFASVAAAQVTGAPDEEGAGRIEWSADREQPPQELRISPGLATLLLSDSPVARWELSGRENFRRVMEGTDTLALLPRHDLKEGTRLKLTLVFADGEAPLRAELVLVVHPVSGQRQAELYRHRRGVESYQEEVRQLRAEVGRARAEVERLRTTQARPDGLTGLLLSGVMGLEGVSSRDLLRDPQSTPGLVFSVTRVRTFRASTRAAVQAELDNQGEVPWRFKGAALVDGSGHTVHALVVWPQEPIAPKESAMGIMEFELPSSTARGPYTLKLWAEGAAQAVTVRDIFFP</sequence>
<accession>A0A3A8NVR2</accession>
<organism evidence="3 4">
    <name type="scientific">Corallococcus sicarius</name>
    <dbReference type="NCBI Taxonomy" id="2316726"/>
    <lineage>
        <taxon>Bacteria</taxon>
        <taxon>Pseudomonadati</taxon>
        <taxon>Myxococcota</taxon>
        <taxon>Myxococcia</taxon>
        <taxon>Myxococcales</taxon>
        <taxon>Cystobacterineae</taxon>
        <taxon>Myxococcaceae</taxon>
        <taxon>Corallococcus</taxon>
    </lineage>
</organism>
<dbReference type="OrthoDB" id="5522147at2"/>
<keyword evidence="1" id="KW-0175">Coiled coil</keyword>
<evidence type="ECO:0000256" key="1">
    <source>
        <dbReference type="SAM" id="Coils"/>
    </source>
</evidence>
<dbReference type="AlphaFoldDB" id="A0A3A8NVR2"/>